<dbReference type="InterPro" id="IPR030564">
    <property type="entry name" value="Myotubularin"/>
</dbReference>
<dbReference type="GO" id="GO:0019903">
    <property type="term" value="F:protein phosphatase binding"/>
    <property type="evidence" value="ECO:0007669"/>
    <property type="project" value="TreeGrafter"/>
</dbReference>
<protein>
    <recommendedName>
        <fullName evidence="6">Myotubularin-related protein 9</fullName>
    </recommendedName>
</protein>
<dbReference type="PANTHER" id="PTHR10807:SF73">
    <property type="entry name" value="LD06050P"/>
    <property type="match status" value="1"/>
</dbReference>
<dbReference type="InterPro" id="IPR048994">
    <property type="entry name" value="PH-GRAM_MTMR6-9"/>
</dbReference>
<proteinExistence type="inferred from homology"/>
<keyword evidence="5" id="KW-1185">Reference proteome</keyword>
<dbReference type="GO" id="GO:0004523">
    <property type="term" value="F:RNA-DNA hybrid ribonuclease activity"/>
    <property type="evidence" value="ECO:0007669"/>
    <property type="project" value="InterPro"/>
</dbReference>
<dbReference type="InterPro" id="IPR036397">
    <property type="entry name" value="RNaseH_sf"/>
</dbReference>
<dbReference type="InterPro" id="IPR012337">
    <property type="entry name" value="RNaseH-like_sf"/>
</dbReference>
<gene>
    <name evidence="4" type="ORF">SPLIT_LOCUS8651</name>
</gene>
<dbReference type="PROSITE" id="PS50879">
    <property type="entry name" value="RNASE_H_1"/>
    <property type="match status" value="1"/>
</dbReference>
<comment type="similarity">
    <text evidence="1">Belongs to the protein-tyrosine phosphatase family. Non-receptor class myotubularin subfamily.</text>
</comment>
<feature type="domain" description="Myotubularin phosphatase" evidence="3">
    <location>
        <begin position="275"/>
        <end position="650"/>
    </location>
</feature>
<dbReference type="Pfam" id="PF21098">
    <property type="entry name" value="PH-GRAM_MTMR6-like"/>
    <property type="match status" value="1"/>
</dbReference>
<dbReference type="InterPro" id="IPR002156">
    <property type="entry name" value="RNaseH_domain"/>
</dbReference>
<dbReference type="Pfam" id="PF06602">
    <property type="entry name" value="Myotub-related"/>
    <property type="match status" value="1"/>
</dbReference>
<evidence type="ECO:0000259" key="2">
    <source>
        <dbReference type="PROSITE" id="PS50879"/>
    </source>
</evidence>
<dbReference type="Pfam" id="PF00075">
    <property type="entry name" value="RNase_H"/>
    <property type="match status" value="1"/>
</dbReference>
<dbReference type="PANTHER" id="PTHR10807">
    <property type="entry name" value="MYOTUBULARIN-RELATED"/>
    <property type="match status" value="1"/>
</dbReference>
<dbReference type="InterPro" id="IPR029021">
    <property type="entry name" value="Prot-tyrosine_phosphatase-like"/>
</dbReference>
<dbReference type="Gene3D" id="3.30.420.10">
    <property type="entry name" value="Ribonuclease H-like superfamily/Ribonuclease H"/>
    <property type="match status" value="1"/>
</dbReference>
<evidence type="ECO:0000256" key="1">
    <source>
        <dbReference type="ARBA" id="ARBA00007471"/>
    </source>
</evidence>
<dbReference type="CDD" id="cd13211">
    <property type="entry name" value="PH-GRAM_MTMR9"/>
    <property type="match status" value="1"/>
</dbReference>
<dbReference type="GO" id="GO:0046856">
    <property type="term" value="P:phosphatidylinositol dephosphorylation"/>
    <property type="evidence" value="ECO:0007669"/>
    <property type="project" value="TreeGrafter"/>
</dbReference>
<sequence>MSDGFRKVYTDGACSSNGMSGAQAGYGVYWGPDHPLNVSAPVSGRATNNSGEIQAATRAMQQARDNGIDKLEIVTDSKFLIDSATKWMPAWKQNDWRRASGEPVKNESDFRELDRAQRNLEVKWKHVPSHQGVHELFIYCVIIFVRMEFIELIHINKLDGVILKYPHQDNVDGTVCITGHHLILSSRKEGVHELWLLHKNIDCIEKKENKPISGVTQGGSLFLKCKDLRIFQLDIATTNELNQMAQTLENLSGLQDPGLFYPFFYRHMHPIVENGYTLYSIEGEFTKVLATEEWRVSRVNQNYSVCPSYGKAVVVPKCVDDDTLAAAATFRQGGRFPVLSYRHNNGAVLMRAGQPLYGPKHRRCRPDEAILNAVVAAGTKGIIYDLRSSNSISQQQNKGGGTESNSNYSQWKIYNRSMDEVDNQQPLLDSYAKLIDACNDREISSDKWISRLESCGWPESVRNSLHTACIVAQHIHQKAEPVLVHGTRGEDATLLVCSLVQIILNPDCRTIRGLQALIEREWNAAGHPWYSRQRVGPYGASSARAAPTFLLLLDCIRQFLEQFPCSFEFRQSFLITLFEHSYASQFGTFMCDNEQERETRGVYSQTTSLWSWLNQPDELPKYINPLYDPTPNVIWPSVAPMSFVIWEELYLRWLVKQNTEEREEQYGNIRAREQQLRAHAQQLRRELFDIAAQYYGPKADDKYTKQKYSAIHNINLLMADHASTSMCTQDDIQRLAFIYNEL</sequence>
<feature type="domain" description="RNase H type-1" evidence="2">
    <location>
        <begin position="2"/>
        <end position="149"/>
    </location>
</feature>
<dbReference type="EMBL" id="LR824534">
    <property type="protein sequence ID" value="CAH1643296.1"/>
    <property type="molecule type" value="Genomic_DNA"/>
</dbReference>
<evidence type="ECO:0000259" key="3">
    <source>
        <dbReference type="PROSITE" id="PS51339"/>
    </source>
</evidence>
<accession>A0A9P0N857</accession>
<dbReference type="GO" id="GO:0005737">
    <property type="term" value="C:cytoplasm"/>
    <property type="evidence" value="ECO:0007669"/>
    <property type="project" value="TreeGrafter"/>
</dbReference>
<dbReference type="InterPro" id="IPR010569">
    <property type="entry name" value="Myotubularin-like_Pase_dom"/>
</dbReference>
<name>A0A9P0N857_SPOLI</name>
<dbReference type="SUPFAM" id="SSF53098">
    <property type="entry name" value="Ribonuclease H-like"/>
    <property type="match status" value="1"/>
</dbReference>
<dbReference type="PROSITE" id="PS51339">
    <property type="entry name" value="PPASE_MYOTUBULARIN"/>
    <property type="match status" value="1"/>
</dbReference>
<dbReference type="GO" id="GO:0010507">
    <property type="term" value="P:negative regulation of autophagy"/>
    <property type="evidence" value="ECO:0007669"/>
    <property type="project" value="TreeGrafter"/>
</dbReference>
<reference evidence="4" key="1">
    <citation type="submission" date="2022-02" db="EMBL/GenBank/DDBJ databases">
        <authorList>
            <person name="King R."/>
        </authorList>
    </citation>
    <scope>NUCLEOTIDE SEQUENCE</scope>
</reference>
<dbReference type="SUPFAM" id="SSF52799">
    <property type="entry name" value="(Phosphotyrosine protein) phosphatases II"/>
    <property type="match status" value="1"/>
</dbReference>
<evidence type="ECO:0008006" key="6">
    <source>
        <dbReference type="Google" id="ProtNLM"/>
    </source>
</evidence>
<dbReference type="InterPro" id="IPR011993">
    <property type="entry name" value="PH-like_dom_sf"/>
</dbReference>
<dbReference type="CDD" id="cd09280">
    <property type="entry name" value="RNase_HI_eukaryote_like"/>
    <property type="match status" value="1"/>
</dbReference>
<dbReference type="Proteomes" id="UP001153321">
    <property type="component" value="Chromosome 3"/>
</dbReference>
<dbReference type="SUPFAM" id="SSF50729">
    <property type="entry name" value="PH domain-like"/>
    <property type="match status" value="1"/>
</dbReference>
<dbReference type="GO" id="GO:0003676">
    <property type="term" value="F:nucleic acid binding"/>
    <property type="evidence" value="ECO:0007669"/>
    <property type="project" value="InterPro"/>
</dbReference>
<organism evidence="4 5">
    <name type="scientific">Spodoptera littoralis</name>
    <name type="common">Egyptian cotton leafworm</name>
    <dbReference type="NCBI Taxonomy" id="7109"/>
    <lineage>
        <taxon>Eukaryota</taxon>
        <taxon>Metazoa</taxon>
        <taxon>Ecdysozoa</taxon>
        <taxon>Arthropoda</taxon>
        <taxon>Hexapoda</taxon>
        <taxon>Insecta</taxon>
        <taxon>Pterygota</taxon>
        <taxon>Neoptera</taxon>
        <taxon>Endopterygota</taxon>
        <taxon>Lepidoptera</taxon>
        <taxon>Glossata</taxon>
        <taxon>Ditrysia</taxon>
        <taxon>Noctuoidea</taxon>
        <taxon>Noctuidae</taxon>
        <taxon>Amphipyrinae</taxon>
        <taxon>Spodoptera</taxon>
    </lineage>
</organism>
<dbReference type="Gene3D" id="2.30.29.30">
    <property type="entry name" value="Pleckstrin-homology domain (PH domain)/Phosphotyrosine-binding domain (PTB)"/>
    <property type="match status" value="1"/>
</dbReference>
<evidence type="ECO:0000313" key="4">
    <source>
        <dbReference type="EMBL" id="CAH1643296.1"/>
    </source>
</evidence>
<dbReference type="AlphaFoldDB" id="A0A9P0N857"/>
<evidence type="ECO:0000313" key="5">
    <source>
        <dbReference type="Proteomes" id="UP001153321"/>
    </source>
</evidence>